<dbReference type="InterPro" id="IPR036873">
    <property type="entry name" value="Rhodanese-like_dom_sf"/>
</dbReference>
<organism evidence="2 3">
    <name type="scientific">Aerosakkonema funiforme FACHB-1375</name>
    <dbReference type="NCBI Taxonomy" id="2949571"/>
    <lineage>
        <taxon>Bacteria</taxon>
        <taxon>Bacillati</taxon>
        <taxon>Cyanobacteriota</taxon>
        <taxon>Cyanophyceae</taxon>
        <taxon>Oscillatoriophycideae</taxon>
        <taxon>Aerosakkonematales</taxon>
        <taxon>Aerosakkonemataceae</taxon>
        <taxon>Aerosakkonema</taxon>
    </lineage>
</organism>
<proteinExistence type="predicted"/>
<dbReference type="Gene3D" id="3.40.250.10">
    <property type="entry name" value="Rhodanese-like domain"/>
    <property type="match status" value="1"/>
</dbReference>
<dbReference type="SUPFAM" id="SSF52821">
    <property type="entry name" value="Rhodanese/Cell cycle control phosphatase"/>
    <property type="match status" value="1"/>
</dbReference>
<keyword evidence="3" id="KW-1185">Reference proteome</keyword>
<accession>A0A926VHI6</accession>
<dbReference type="GO" id="GO:0004792">
    <property type="term" value="F:thiosulfate-cyanide sulfurtransferase activity"/>
    <property type="evidence" value="ECO:0007669"/>
    <property type="project" value="TreeGrafter"/>
</dbReference>
<reference evidence="2" key="1">
    <citation type="journal article" date="2015" name="ISME J.">
        <title>Draft Genome Sequence of Streptomyces incarnatus NRRL8089, which Produces the Nucleoside Antibiotic Sinefungin.</title>
        <authorList>
            <person name="Oshima K."/>
            <person name="Hattori M."/>
            <person name="Shimizu H."/>
            <person name="Fukuda K."/>
            <person name="Nemoto M."/>
            <person name="Inagaki K."/>
            <person name="Tamura T."/>
        </authorList>
    </citation>
    <scope>NUCLEOTIDE SEQUENCE</scope>
    <source>
        <strain evidence="2">FACHB-1375</strain>
    </source>
</reference>
<feature type="domain" description="Rhodanese" evidence="1">
    <location>
        <begin position="63"/>
        <end position="163"/>
    </location>
</feature>
<dbReference type="InterPro" id="IPR001763">
    <property type="entry name" value="Rhodanese-like_dom"/>
</dbReference>
<dbReference type="EMBL" id="JACJPW010000073">
    <property type="protein sequence ID" value="MBD2184106.1"/>
    <property type="molecule type" value="Genomic_DNA"/>
</dbReference>
<comment type="caution">
    <text evidence="2">The sequence shown here is derived from an EMBL/GenBank/DDBJ whole genome shotgun (WGS) entry which is preliminary data.</text>
</comment>
<evidence type="ECO:0000259" key="1">
    <source>
        <dbReference type="PROSITE" id="PS50206"/>
    </source>
</evidence>
<dbReference type="PROSITE" id="PS50206">
    <property type="entry name" value="RHODANESE_3"/>
    <property type="match status" value="1"/>
</dbReference>
<name>A0A926VHI6_9CYAN</name>
<dbReference type="CDD" id="cd00158">
    <property type="entry name" value="RHOD"/>
    <property type="match status" value="1"/>
</dbReference>
<gene>
    <name evidence="2" type="ORF">H6G03_24055</name>
</gene>
<dbReference type="PANTHER" id="PTHR44086">
    <property type="entry name" value="THIOSULFATE SULFURTRANSFERASE RDL2, MITOCHONDRIAL-RELATED"/>
    <property type="match status" value="1"/>
</dbReference>
<dbReference type="Pfam" id="PF00581">
    <property type="entry name" value="Rhodanese"/>
    <property type="match status" value="1"/>
</dbReference>
<dbReference type="AlphaFoldDB" id="A0A926VHI6"/>
<dbReference type="SMART" id="SM00450">
    <property type="entry name" value="RHOD"/>
    <property type="match status" value="1"/>
</dbReference>
<dbReference type="Proteomes" id="UP000641646">
    <property type="component" value="Unassembled WGS sequence"/>
</dbReference>
<evidence type="ECO:0000313" key="3">
    <source>
        <dbReference type="Proteomes" id="UP000641646"/>
    </source>
</evidence>
<dbReference type="PANTHER" id="PTHR44086:SF10">
    <property type="entry name" value="THIOSULFATE SULFURTRANSFERASE_RHODANESE-LIKE DOMAIN-CONTAINING PROTEIN 3"/>
    <property type="match status" value="1"/>
</dbReference>
<dbReference type="RefSeq" id="WP_206756847.1">
    <property type="nucleotide sequence ID" value="NZ_JACJPW010000073.1"/>
</dbReference>
<sequence length="187" mass="20478">MKISPSKNGILRYLRPLSIILSLSILGVSSVTVAAMVNYMDVPTFIASLSAKKITLSELKQGKLKNAILIDVRSPEEYAEDRIGNSPLVPLTDIQSGFGVHQIRVMAQKYVQKNHIQPTIVLYCTSGPRSIKAYKELEKTDLNLIVLEGGIRVWRLAIPASKDAEILAPITASAHAIDSSDVRVNAR</sequence>
<protein>
    <submittedName>
        <fullName evidence="2">Rhodanese-like domain-containing protein</fullName>
    </submittedName>
</protein>
<evidence type="ECO:0000313" key="2">
    <source>
        <dbReference type="EMBL" id="MBD2184106.1"/>
    </source>
</evidence>
<reference evidence="2" key="2">
    <citation type="submission" date="2020-08" db="EMBL/GenBank/DDBJ databases">
        <authorList>
            <person name="Chen M."/>
            <person name="Teng W."/>
            <person name="Zhao L."/>
            <person name="Hu C."/>
            <person name="Zhou Y."/>
            <person name="Han B."/>
            <person name="Song L."/>
            <person name="Shu W."/>
        </authorList>
    </citation>
    <scope>NUCLEOTIDE SEQUENCE</scope>
    <source>
        <strain evidence="2">FACHB-1375</strain>
    </source>
</reference>